<evidence type="ECO:0000313" key="14">
    <source>
        <dbReference type="EMBL" id="PIK47599.1"/>
    </source>
</evidence>
<evidence type="ECO:0000256" key="7">
    <source>
        <dbReference type="ARBA" id="ARBA00022982"/>
    </source>
</evidence>
<evidence type="ECO:0000256" key="9">
    <source>
        <dbReference type="ARBA" id="ARBA00023004"/>
    </source>
</evidence>
<dbReference type="STRING" id="307972.A0A2G8KHY9"/>
<protein>
    <recommendedName>
        <fullName evidence="11">ascorbate ferrireductase (transmembrane)</fullName>
        <ecNumber evidence="11">7.2.1.3</ecNumber>
    </recommendedName>
</protein>
<feature type="transmembrane region" description="Helical" evidence="12">
    <location>
        <begin position="55"/>
        <end position="77"/>
    </location>
</feature>
<dbReference type="CDD" id="cd08761">
    <property type="entry name" value="Cyt_b561_CYB561D2_like"/>
    <property type="match status" value="1"/>
</dbReference>
<evidence type="ECO:0000256" key="4">
    <source>
        <dbReference type="ARBA" id="ARBA00022617"/>
    </source>
</evidence>
<dbReference type="Proteomes" id="UP000230750">
    <property type="component" value="Unassembled WGS sequence"/>
</dbReference>
<proteinExistence type="predicted"/>
<dbReference type="Pfam" id="PF03188">
    <property type="entry name" value="Cytochrom_B561"/>
    <property type="match status" value="1"/>
</dbReference>
<evidence type="ECO:0000259" key="13">
    <source>
        <dbReference type="PROSITE" id="PS50939"/>
    </source>
</evidence>
<keyword evidence="8 12" id="KW-1133">Transmembrane helix</keyword>
<dbReference type="OrthoDB" id="432881at2759"/>
<dbReference type="PANTHER" id="PTHR15422:SF45">
    <property type="entry name" value="CYTOCHROME B561 DOMAIN-CONTAINING PROTEIN"/>
    <property type="match status" value="1"/>
</dbReference>
<comment type="caution">
    <text evidence="14">The sequence shown here is derived from an EMBL/GenBank/DDBJ whole genome shotgun (WGS) entry which is preliminary data.</text>
</comment>
<keyword evidence="7" id="KW-0249">Electron transport</keyword>
<dbReference type="AlphaFoldDB" id="A0A2G8KHY9"/>
<keyword evidence="5 12" id="KW-0812">Transmembrane</keyword>
<dbReference type="SMART" id="SM00665">
    <property type="entry name" value="B561"/>
    <property type="match status" value="1"/>
</dbReference>
<organism evidence="14 15">
    <name type="scientific">Stichopus japonicus</name>
    <name type="common">Sea cucumber</name>
    <dbReference type="NCBI Taxonomy" id="307972"/>
    <lineage>
        <taxon>Eukaryota</taxon>
        <taxon>Metazoa</taxon>
        <taxon>Echinodermata</taxon>
        <taxon>Eleutherozoa</taxon>
        <taxon>Echinozoa</taxon>
        <taxon>Holothuroidea</taxon>
        <taxon>Aspidochirotacea</taxon>
        <taxon>Aspidochirotida</taxon>
        <taxon>Stichopodidae</taxon>
        <taxon>Apostichopus</taxon>
    </lineage>
</organism>
<gene>
    <name evidence="14" type="ORF">BSL78_15553</name>
</gene>
<dbReference type="InterPro" id="IPR006593">
    <property type="entry name" value="Cyt_b561/ferric_Rdtase_TM"/>
</dbReference>
<keyword evidence="15" id="KW-1185">Reference proteome</keyword>
<evidence type="ECO:0000256" key="10">
    <source>
        <dbReference type="ARBA" id="ARBA00023136"/>
    </source>
</evidence>
<feature type="transmembrane region" description="Helical" evidence="12">
    <location>
        <begin position="97"/>
        <end position="116"/>
    </location>
</feature>
<evidence type="ECO:0000256" key="12">
    <source>
        <dbReference type="SAM" id="Phobius"/>
    </source>
</evidence>
<dbReference type="EC" id="7.2.1.3" evidence="11"/>
<feature type="transmembrane region" description="Helical" evidence="12">
    <location>
        <begin position="174"/>
        <end position="195"/>
    </location>
</feature>
<evidence type="ECO:0000256" key="2">
    <source>
        <dbReference type="ARBA" id="ARBA00004141"/>
    </source>
</evidence>
<dbReference type="Gene3D" id="1.20.120.1770">
    <property type="match status" value="1"/>
</dbReference>
<dbReference type="GO" id="GO:0046872">
    <property type="term" value="F:metal ion binding"/>
    <property type="evidence" value="ECO:0007669"/>
    <property type="project" value="UniProtKB-KW"/>
</dbReference>
<name>A0A2G8KHY9_STIJA</name>
<feature type="transmembrane region" description="Helical" evidence="12">
    <location>
        <begin position="128"/>
        <end position="153"/>
    </location>
</feature>
<dbReference type="PROSITE" id="PS50939">
    <property type="entry name" value="CYTOCHROME_B561"/>
    <property type="match status" value="1"/>
</dbReference>
<dbReference type="EMBL" id="MRZV01000572">
    <property type="protein sequence ID" value="PIK47599.1"/>
    <property type="molecule type" value="Genomic_DNA"/>
</dbReference>
<evidence type="ECO:0000256" key="11">
    <source>
        <dbReference type="ARBA" id="ARBA00024225"/>
    </source>
</evidence>
<comment type="cofactor">
    <cofactor evidence="1">
        <name>heme b</name>
        <dbReference type="ChEBI" id="CHEBI:60344"/>
    </cofactor>
</comment>
<accession>A0A2G8KHY9</accession>
<keyword evidence="6" id="KW-0479">Metal-binding</keyword>
<evidence type="ECO:0000256" key="1">
    <source>
        <dbReference type="ARBA" id="ARBA00001970"/>
    </source>
</evidence>
<evidence type="ECO:0000256" key="5">
    <source>
        <dbReference type="ARBA" id="ARBA00022692"/>
    </source>
</evidence>
<dbReference type="InterPro" id="IPR045150">
    <property type="entry name" value="CYB561D1/2"/>
</dbReference>
<evidence type="ECO:0000256" key="6">
    <source>
        <dbReference type="ARBA" id="ARBA00022723"/>
    </source>
</evidence>
<evidence type="ECO:0000256" key="8">
    <source>
        <dbReference type="ARBA" id="ARBA00022989"/>
    </source>
</evidence>
<dbReference type="GO" id="GO:0016020">
    <property type="term" value="C:membrane"/>
    <property type="evidence" value="ECO:0007669"/>
    <property type="project" value="UniProtKB-SubCell"/>
</dbReference>
<sequence>MADDDKDPLKSTIPSVDSKSFRAEVIDTLGMVSHISAIVLTGYVIYLAWPFPNLFSWHPVLMTLAFAFLMTEAILFFSTESSLVPKVQRPTKVNYHVATMIASIACGIAGFSVIYVNKNLSGKDHFTSWHGTFGLIVICYMFVQALGGIITRYPKLMGGKIKPANLKLYHATSGLFLFSMVCATLFLALFSNWFVQNSSDFTWYVCHMIIALLVLMVMNQITTEYVPKAFKKRSQQY</sequence>
<keyword evidence="3" id="KW-0813">Transport</keyword>
<dbReference type="PANTHER" id="PTHR15422">
    <property type="entry name" value="OS05G0565100 PROTEIN"/>
    <property type="match status" value="1"/>
</dbReference>
<feature type="domain" description="Cytochrome b561" evidence="13">
    <location>
        <begin position="20"/>
        <end position="226"/>
    </location>
</feature>
<dbReference type="GO" id="GO:0140575">
    <property type="term" value="F:transmembrane monodehydroascorbate reductase activity"/>
    <property type="evidence" value="ECO:0007669"/>
    <property type="project" value="InterPro"/>
</dbReference>
<keyword evidence="4" id="KW-0349">Heme</keyword>
<feature type="transmembrane region" description="Helical" evidence="12">
    <location>
        <begin position="201"/>
        <end position="222"/>
    </location>
</feature>
<comment type="subcellular location">
    <subcellularLocation>
        <location evidence="2">Membrane</location>
        <topology evidence="2">Multi-pass membrane protein</topology>
    </subcellularLocation>
</comment>
<reference evidence="14 15" key="1">
    <citation type="journal article" date="2017" name="PLoS Biol.">
        <title>The sea cucumber genome provides insights into morphological evolution and visceral regeneration.</title>
        <authorList>
            <person name="Zhang X."/>
            <person name="Sun L."/>
            <person name="Yuan J."/>
            <person name="Sun Y."/>
            <person name="Gao Y."/>
            <person name="Zhang L."/>
            <person name="Li S."/>
            <person name="Dai H."/>
            <person name="Hamel J.F."/>
            <person name="Liu C."/>
            <person name="Yu Y."/>
            <person name="Liu S."/>
            <person name="Lin W."/>
            <person name="Guo K."/>
            <person name="Jin S."/>
            <person name="Xu P."/>
            <person name="Storey K.B."/>
            <person name="Huan P."/>
            <person name="Zhang T."/>
            <person name="Zhou Y."/>
            <person name="Zhang J."/>
            <person name="Lin C."/>
            <person name="Li X."/>
            <person name="Xing L."/>
            <person name="Huo D."/>
            <person name="Sun M."/>
            <person name="Wang L."/>
            <person name="Mercier A."/>
            <person name="Li F."/>
            <person name="Yang H."/>
            <person name="Xiang J."/>
        </authorList>
    </citation>
    <scope>NUCLEOTIDE SEQUENCE [LARGE SCALE GENOMIC DNA]</scope>
    <source>
        <strain evidence="14">Shaxun</strain>
        <tissue evidence="14">Muscle</tissue>
    </source>
</reference>
<evidence type="ECO:0000313" key="15">
    <source>
        <dbReference type="Proteomes" id="UP000230750"/>
    </source>
</evidence>
<keyword evidence="10 12" id="KW-0472">Membrane</keyword>
<feature type="transmembrane region" description="Helical" evidence="12">
    <location>
        <begin position="29"/>
        <end position="49"/>
    </location>
</feature>
<keyword evidence="9" id="KW-0408">Iron</keyword>
<dbReference type="GO" id="GO:0140571">
    <property type="term" value="F:transmembrane ascorbate ferrireductase activity"/>
    <property type="evidence" value="ECO:0007669"/>
    <property type="project" value="UniProtKB-EC"/>
</dbReference>
<evidence type="ECO:0000256" key="3">
    <source>
        <dbReference type="ARBA" id="ARBA00022448"/>
    </source>
</evidence>